<dbReference type="GO" id="GO:0045152">
    <property type="term" value="F:antisigma factor binding"/>
    <property type="evidence" value="ECO:0007669"/>
    <property type="project" value="TreeGrafter"/>
</dbReference>
<evidence type="ECO:0000313" key="9">
    <source>
        <dbReference type="EMBL" id="PAS93149.1"/>
    </source>
</evidence>
<dbReference type="InterPro" id="IPR033436">
    <property type="entry name" value="MucB/RseB_C"/>
</dbReference>
<dbReference type="InterPro" id="IPR038484">
    <property type="entry name" value="MucB/RseB_C_sf"/>
</dbReference>
<keyword evidence="4" id="KW-0574">Periplasm</keyword>
<comment type="subcellular location">
    <subcellularLocation>
        <location evidence="1">Periplasm</location>
    </subcellularLocation>
</comment>
<evidence type="ECO:0000256" key="5">
    <source>
        <dbReference type="SAM" id="SignalP"/>
    </source>
</evidence>
<dbReference type="EMBL" id="MDUX01000028">
    <property type="protein sequence ID" value="KAF7599090.1"/>
    <property type="molecule type" value="Genomic_DNA"/>
</dbReference>
<evidence type="ECO:0000313" key="11">
    <source>
        <dbReference type="Proteomes" id="UP000623509"/>
    </source>
</evidence>
<dbReference type="Proteomes" id="UP000216107">
    <property type="component" value="Unassembled WGS sequence"/>
</dbReference>
<feature type="signal peptide" evidence="5">
    <location>
        <begin position="1"/>
        <end position="22"/>
    </location>
</feature>
<evidence type="ECO:0000256" key="3">
    <source>
        <dbReference type="ARBA" id="ARBA00022729"/>
    </source>
</evidence>
<dbReference type="Pfam" id="PF17188">
    <property type="entry name" value="MucB_RseB_C"/>
    <property type="match status" value="1"/>
</dbReference>
<feature type="domain" description="MucB/RseB C-terminal" evidence="7">
    <location>
        <begin position="220"/>
        <end position="317"/>
    </location>
</feature>
<dbReference type="CDD" id="cd16327">
    <property type="entry name" value="RseB"/>
    <property type="match status" value="1"/>
</dbReference>
<reference evidence="9 10" key="2">
    <citation type="submission" date="2017-07" db="EMBL/GenBank/DDBJ databases">
        <title>Candidatus Dactylopiibacterium carminicum, a nitrogen-fixing symbiont of the cochineal insect Dactylopius coccus and Dactylopius opuntiae (Hemiptera: Coccoidea: Dactylopiidae).</title>
        <authorList>
            <person name="Vera A."/>
        </authorList>
    </citation>
    <scope>NUCLEOTIDE SEQUENCE [LARGE SCALE GENOMIC DNA]</scope>
    <source>
        <strain evidence="9 10">NFDCM</strain>
    </source>
</reference>
<dbReference type="GO" id="GO:0030288">
    <property type="term" value="C:outer membrane-bounded periplasmic space"/>
    <property type="evidence" value="ECO:0007669"/>
    <property type="project" value="TreeGrafter"/>
</dbReference>
<dbReference type="OrthoDB" id="7067274at2"/>
<dbReference type="GO" id="GO:0032885">
    <property type="term" value="P:regulation of polysaccharide biosynthetic process"/>
    <property type="evidence" value="ECO:0007669"/>
    <property type="project" value="TreeGrafter"/>
</dbReference>
<dbReference type="RefSeq" id="WP_095524685.1">
    <property type="nucleotide sequence ID" value="NZ_MDUX01000028.1"/>
</dbReference>
<comment type="caution">
    <text evidence="9">The sequence shown here is derived from an EMBL/GenBank/DDBJ whole genome shotgun (WGS) entry which is preliminary data.</text>
</comment>
<gene>
    <name evidence="8" type="ORF">BGI27_09690</name>
    <name evidence="9" type="ORF">CGU29_08880</name>
</gene>
<reference evidence="8 11" key="1">
    <citation type="submission" date="2016-08" db="EMBL/GenBank/DDBJ databases">
        <title>Candidatus Dactylopiibacterium carminicum genome sequence.</title>
        <authorList>
            <person name="Ramirez-Puebla S.T."/>
            <person name="Ormeno-Orrillo E."/>
            <person name="Vera-Ponce De Leon A."/>
            <person name="Luis L."/>
            <person name="Sanchez-Flores A."/>
            <person name="Monica R."/>
            <person name="Martinez-Romero E."/>
        </authorList>
    </citation>
    <scope>NUCLEOTIDE SEQUENCE [LARGE SCALE GENOMIC DNA]</scope>
    <source>
        <strain evidence="8">END1</strain>
    </source>
</reference>
<feature type="chain" id="PRO_5012379841" evidence="5">
    <location>
        <begin position="23"/>
        <end position="322"/>
    </location>
</feature>
<dbReference type="AlphaFoldDB" id="A0A272ESS4"/>
<evidence type="ECO:0000313" key="8">
    <source>
        <dbReference type="EMBL" id="KAF7599090.1"/>
    </source>
</evidence>
<keyword evidence="3 5" id="KW-0732">Signal</keyword>
<evidence type="ECO:0000256" key="4">
    <source>
        <dbReference type="ARBA" id="ARBA00022764"/>
    </source>
</evidence>
<dbReference type="Pfam" id="PF03888">
    <property type="entry name" value="MucB_RseB"/>
    <property type="match status" value="1"/>
</dbReference>
<dbReference type="Gene3D" id="2.50.20.10">
    <property type="entry name" value="Lipoprotein localisation LolA/LolB/LppX"/>
    <property type="match status" value="1"/>
</dbReference>
<accession>A0A272ESS4</accession>
<evidence type="ECO:0000313" key="10">
    <source>
        <dbReference type="Proteomes" id="UP000216107"/>
    </source>
</evidence>
<dbReference type="Gene3D" id="3.30.200.100">
    <property type="entry name" value="MucB/RseB, C-terminal domain"/>
    <property type="match status" value="1"/>
</dbReference>
<dbReference type="InterPro" id="IPR033434">
    <property type="entry name" value="MucB/RseB_N"/>
</dbReference>
<keyword evidence="11" id="KW-1185">Reference proteome</keyword>
<proteinExistence type="inferred from homology"/>
<evidence type="ECO:0000256" key="2">
    <source>
        <dbReference type="ARBA" id="ARBA00008150"/>
    </source>
</evidence>
<sequence>MKFLCAGMLSLLAGLSSTQALAGYEVEQWLQKMNQASRSLNFEGVFVYQSQGRSETSRIARLVDASGERERLETLDGAPREVVRHNEDVHCYLPEDKVLVLDRVPFGRQPGRLSINPSQLREHYQIRELGAGRVAGRKAKVLELEPRDELRYGHTLWIDIASGLLLKARMQGPHSSMVEQFTFTEIRPGGNIDADLLRTRTTQSADWRVVDARGEELRPEDVPWTFKALPAGFREVSLVKRVVRRDGVQAVHAVFSDGLVNLSVFVERAMGNSPLVLQDSTLHAGSTSIYRRASGDYVITVMGEVPEAALRLVAYGVERRKP</sequence>
<dbReference type="EMBL" id="NMRN01000022">
    <property type="protein sequence ID" value="PAS93149.1"/>
    <property type="molecule type" value="Genomic_DNA"/>
</dbReference>
<evidence type="ECO:0000259" key="7">
    <source>
        <dbReference type="Pfam" id="PF17188"/>
    </source>
</evidence>
<evidence type="ECO:0000256" key="1">
    <source>
        <dbReference type="ARBA" id="ARBA00004418"/>
    </source>
</evidence>
<name>A0A272ESS4_9RHOO</name>
<evidence type="ECO:0000259" key="6">
    <source>
        <dbReference type="Pfam" id="PF03888"/>
    </source>
</evidence>
<protein>
    <submittedName>
        <fullName evidence="9">Siderophore-interacting protein</fullName>
    </submittedName>
</protein>
<dbReference type="PIRSF" id="PIRSF005427">
    <property type="entry name" value="RseB"/>
    <property type="match status" value="1"/>
</dbReference>
<dbReference type="PANTHER" id="PTHR38782">
    <property type="match status" value="1"/>
</dbReference>
<organism evidence="9 10">
    <name type="scientific">Candidatus Dactylopiibacterium carminicum</name>
    <dbReference type="NCBI Taxonomy" id="857335"/>
    <lineage>
        <taxon>Bacteria</taxon>
        <taxon>Pseudomonadati</taxon>
        <taxon>Pseudomonadota</taxon>
        <taxon>Betaproteobacteria</taxon>
        <taxon>Rhodocyclales</taxon>
        <taxon>Rhodocyclaceae</taxon>
        <taxon>Candidatus Dactylopiibacterium</taxon>
    </lineage>
</organism>
<dbReference type="Proteomes" id="UP000623509">
    <property type="component" value="Unassembled WGS sequence"/>
</dbReference>
<comment type="similarity">
    <text evidence="2">Belongs to the RseB family.</text>
</comment>
<dbReference type="InterPro" id="IPR005588">
    <property type="entry name" value="MucB_RseB"/>
</dbReference>
<feature type="domain" description="MucB/RseB N-terminal" evidence="6">
    <location>
        <begin position="26"/>
        <end position="198"/>
    </location>
</feature>
<dbReference type="PANTHER" id="PTHR38782:SF1">
    <property type="entry name" value="SIGMA-E FACTOR REGULATORY PROTEIN RSEB"/>
    <property type="match status" value="1"/>
</dbReference>